<proteinExistence type="predicted"/>
<dbReference type="RefSeq" id="WP_014372051.1">
    <property type="nucleotide sequence ID" value="NC_016935.1"/>
</dbReference>
<reference evidence="2 3" key="1">
    <citation type="journal article" date="2012" name="J. Bacteriol.">
        <title>Complete Genome Sequence of Paenibacillus mucilaginosus 3016, a Bacterium Functional as Microbial Fertilizer.</title>
        <authorList>
            <person name="Ma M."/>
            <person name="Wang Z."/>
            <person name="Li L."/>
            <person name="Jiang X."/>
            <person name="Guan D."/>
            <person name="Cao F."/>
            <person name="Chen H."/>
            <person name="Wang X."/>
            <person name="Shen D."/>
            <person name="Du B."/>
            <person name="Li J."/>
        </authorList>
    </citation>
    <scope>NUCLEOTIDE SEQUENCE [LARGE SCALE GENOMIC DNA]</scope>
    <source>
        <strain evidence="2 3">3016</strain>
    </source>
</reference>
<keyword evidence="1" id="KW-0732">Signal</keyword>
<organism evidence="2 3">
    <name type="scientific">Paenibacillus mucilaginosus 3016</name>
    <dbReference type="NCBI Taxonomy" id="1116391"/>
    <lineage>
        <taxon>Bacteria</taxon>
        <taxon>Bacillati</taxon>
        <taxon>Bacillota</taxon>
        <taxon>Bacilli</taxon>
        <taxon>Bacillales</taxon>
        <taxon>Paenibacillaceae</taxon>
        <taxon>Paenibacillus</taxon>
    </lineage>
</organism>
<dbReference type="HOGENOM" id="CLU_2013006_0_0_9"/>
<protein>
    <recommendedName>
        <fullName evidence="4">Secreted protein</fullName>
    </recommendedName>
</protein>
<evidence type="ECO:0008006" key="4">
    <source>
        <dbReference type="Google" id="ProtNLM"/>
    </source>
</evidence>
<dbReference type="Proteomes" id="UP000007523">
    <property type="component" value="Chromosome"/>
</dbReference>
<gene>
    <name evidence="2" type="ORF">PM3016_6228</name>
</gene>
<name>H6NRX9_9BACL</name>
<dbReference type="AlphaFoldDB" id="H6NRX9"/>
<evidence type="ECO:0000313" key="3">
    <source>
        <dbReference type="Proteomes" id="UP000007523"/>
    </source>
</evidence>
<evidence type="ECO:0000313" key="2">
    <source>
        <dbReference type="EMBL" id="AFC32865.1"/>
    </source>
</evidence>
<keyword evidence="3" id="KW-1185">Reference proteome</keyword>
<accession>H6NRX9</accession>
<evidence type="ECO:0000256" key="1">
    <source>
        <dbReference type="SAM" id="SignalP"/>
    </source>
</evidence>
<dbReference type="EMBL" id="CP003235">
    <property type="protein sequence ID" value="AFC32865.1"/>
    <property type="molecule type" value="Genomic_DNA"/>
</dbReference>
<feature type="chain" id="PRO_5003605300" description="Secreted protein" evidence="1">
    <location>
        <begin position="24"/>
        <end position="123"/>
    </location>
</feature>
<feature type="signal peptide" evidence="1">
    <location>
        <begin position="1"/>
        <end position="23"/>
    </location>
</feature>
<sequence>MRKAMTLVLSAFMALSAGTTAFAANEWQSVSANNESPKWTNPVKGQHQYGKVTVSFTNGSGGVAGEIYEDCGSGYTYKDVVSVNITEGITQKSLMYYMSGACSYKVKLIVGSSGGTAYIRNWY</sequence>
<dbReference type="KEGG" id="pmq:PM3016_6228"/>